<dbReference type="InterPro" id="IPR038062">
    <property type="entry name" value="ScdA-like_N_sf"/>
</dbReference>
<dbReference type="Pfam" id="PF08984">
    <property type="entry name" value="DUF1858"/>
    <property type="match status" value="1"/>
</dbReference>
<dbReference type="EMBL" id="FQZP01000010">
    <property type="protein sequence ID" value="SHI80238.1"/>
    <property type="molecule type" value="Genomic_DNA"/>
</dbReference>
<protein>
    <recommendedName>
        <fullName evidence="1">DUF1858 domain-containing protein</fullName>
    </recommendedName>
</protein>
<dbReference type="OrthoDB" id="9769774at2"/>
<dbReference type="AlphaFoldDB" id="A0A1M6E4P4"/>
<keyword evidence="3" id="KW-1185">Reference proteome</keyword>
<feature type="domain" description="DUF1858" evidence="1">
    <location>
        <begin position="5"/>
        <end position="62"/>
    </location>
</feature>
<dbReference type="Gene3D" id="1.10.3910.10">
    <property type="entry name" value="SP0561-like"/>
    <property type="match status" value="1"/>
</dbReference>
<sequence length="75" mass="8527">MAGQIDLRKTVYELCSENPEIMDIMNELGFKSITNPAMLRTVGRYMTIPKGAAMKGIDLEKVKEAFRQRGYDVIE</sequence>
<name>A0A1M6E4P4_9FIRM</name>
<evidence type="ECO:0000313" key="2">
    <source>
        <dbReference type="EMBL" id="SHI80238.1"/>
    </source>
</evidence>
<reference evidence="2 3" key="1">
    <citation type="submission" date="2016-11" db="EMBL/GenBank/DDBJ databases">
        <authorList>
            <person name="Varghese N."/>
            <person name="Submissions S."/>
        </authorList>
    </citation>
    <scope>NUCLEOTIDE SEQUENCE [LARGE SCALE GENOMIC DNA]</scope>
    <source>
        <strain evidence="2 3">DSM 19027</strain>
    </source>
</reference>
<gene>
    <name evidence="2" type="ORF">SAMN05444373_101036</name>
</gene>
<proteinExistence type="predicted"/>
<evidence type="ECO:0000259" key="1">
    <source>
        <dbReference type="Pfam" id="PF08984"/>
    </source>
</evidence>
<dbReference type="SUPFAM" id="SSF140683">
    <property type="entry name" value="SP0561-like"/>
    <property type="match status" value="1"/>
</dbReference>
<evidence type="ECO:0000313" key="3">
    <source>
        <dbReference type="Proteomes" id="UP000324781"/>
    </source>
</evidence>
<dbReference type="Proteomes" id="UP000324781">
    <property type="component" value="Unassembled WGS sequence"/>
</dbReference>
<dbReference type="InterPro" id="IPR015077">
    <property type="entry name" value="DUF1858"/>
</dbReference>
<dbReference type="RefSeq" id="WP_149678196.1">
    <property type="nucleotide sequence ID" value="NZ_FQZP01000010.1"/>
</dbReference>
<organism evidence="2 3">
    <name type="scientific">Thermoclostridium caenicola</name>
    <dbReference type="NCBI Taxonomy" id="659425"/>
    <lineage>
        <taxon>Bacteria</taxon>
        <taxon>Bacillati</taxon>
        <taxon>Bacillota</taxon>
        <taxon>Clostridia</taxon>
        <taxon>Eubacteriales</taxon>
        <taxon>Oscillospiraceae</taxon>
        <taxon>Thermoclostridium</taxon>
    </lineage>
</organism>
<accession>A0A1M6E4P4</accession>